<dbReference type="Gene3D" id="3.40.640.10">
    <property type="entry name" value="Type I PLP-dependent aspartate aminotransferase-like (Major domain)"/>
    <property type="match status" value="1"/>
</dbReference>
<dbReference type="SUPFAM" id="SSF53383">
    <property type="entry name" value="PLP-dependent transferases"/>
    <property type="match status" value="1"/>
</dbReference>
<dbReference type="Gene3D" id="1.10.260.50">
    <property type="match status" value="1"/>
</dbReference>
<evidence type="ECO:0000256" key="4">
    <source>
        <dbReference type="ARBA" id="ARBA00022723"/>
    </source>
</evidence>
<evidence type="ECO:0000259" key="9">
    <source>
        <dbReference type="Pfam" id="PF00266"/>
    </source>
</evidence>
<dbReference type="Gene3D" id="3.90.1150.10">
    <property type="entry name" value="Aspartate Aminotransferase, domain 1"/>
    <property type="match status" value="1"/>
</dbReference>
<evidence type="ECO:0000256" key="7">
    <source>
        <dbReference type="ARBA" id="ARBA00023014"/>
    </source>
</evidence>
<dbReference type="InterPro" id="IPR016454">
    <property type="entry name" value="Cysteine_dSase"/>
</dbReference>
<proteinExistence type="inferred from homology"/>
<gene>
    <name evidence="10" type="ORF">COX77_01300</name>
</gene>
<protein>
    <submittedName>
        <fullName evidence="10">Cysteine desulfurase NifS</fullName>
    </submittedName>
</protein>
<evidence type="ECO:0000256" key="1">
    <source>
        <dbReference type="ARBA" id="ARBA00001933"/>
    </source>
</evidence>
<dbReference type="Pfam" id="PF00266">
    <property type="entry name" value="Aminotran_5"/>
    <property type="match status" value="1"/>
</dbReference>
<comment type="similarity">
    <text evidence="2">Belongs to the class-V pyridoxal-phosphate-dependent aminotransferase family. NifS/IscS subfamily.</text>
</comment>
<dbReference type="EMBL" id="PFPO01000023">
    <property type="protein sequence ID" value="PIZ99511.1"/>
    <property type="molecule type" value="Genomic_DNA"/>
</dbReference>
<comment type="cofactor">
    <cofactor evidence="1">
        <name>pyridoxal 5'-phosphate</name>
        <dbReference type="ChEBI" id="CHEBI:597326"/>
    </cofactor>
</comment>
<keyword evidence="4" id="KW-0479">Metal-binding</keyword>
<dbReference type="GO" id="GO:0031071">
    <property type="term" value="F:cysteine desulfurase activity"/>
    <property type="evidence" value="ECO:0007669"/>
    <property type="project" value="UniProtKB-EC"/>
</dbReference>
<evidence type="ECO:0000313" key="10">
    <source>
        <dbReference type="EMBL" id="PIZ99511.1"/>
    </source>
</evidence>
<dbReference type="InterPro" id="IPR015421">
    <property type="entry name" value="PyrdxlP-dep_Trfase_major"/>
</dbReference>
<feature type="domain" description="Aminotransferase class V" evidence="9">
    <location>
        <begin position="4"/>
        <end position="365"/>
    </location>
</feature>
<dbReference type="PIRSF" id="PIRSF005572">
    <property type="entry name" value="NifS"/>
    <property type="match status" value="1"/>
</dbReference>
<dbReference type="InterPro" id="IPR015422">
    <property type="entry name" value="PyrdxlP-dep_Trfase_small"/>
</dbReference>
<evidence type="ECO:0000256" key="5">
    <source>
        <dbReference type="ARBA" id="ARBA00022898"/>
    </source>
</evidence>
<keyword evidence="6" id="KW-0408">Iron</keyword>
<accession>A0A2M7VFZ9</accession>
<evidence type="ECO:0000313" key="11">
    <source>
        <dbReference type="Proteomes" id="UP000230405"/>
    </source>
</evidence>
<organism evidence="10 11">
    <name type="scientific">Candidatus Komeilibacteria bacterium CG_4_10_14_0_2_um_filter_37_10</name>
    <dbReference type="NCBI Taxonomy" id="1974470"/>
    <lineage>
        <taxon>Bacteria</taxon>
        <taxon>Candidatus Komeiliibacteriota</taxon>
    </lineage>
</organism>
<reference evidence="11" key="1">
    <citation type="submission" date="2017-09" db="EMBL/GenBank/DDBJ databases">
        <title>Depth-based differentiation of microbial function through sediment-hosted aquifers and enrichment of novel symbionts in the deep terrestrial subsurface.</title>
        <authorList>
            <person name="Probst A.J."/>
            <person name="Ladd B."/>
            <person name="Jarett J.K."/>
            <person name="Geller-Mcgrath D.E."/>
            <person name="Sieber C.M.K."/>
            <person name="Emerson J.B."/>
            <person name="Anantharaman K."/>
            <person name="Thomas B.C."/>
            <person name="Malmstrom R."/>
            <person name="Stieglmeier M."/>
            <person name="Klingl A."/>
            <person name="Woyke T."/>
            <person name="Ryan C.M."/>
            <person name="Banfield J.F."/>
        </authorList>
    </citation>
    <scope>NUCLEOTIDE SEQUENCE [LARGE SCALE GENOMIC DNA]</scope>
</reference>
<evidence type="ECO:0000256" key="6">
    <source>
        <dbReference type="ARBA" id="ARBA00023004"/>
    </source>
</evidence>
<evidence type="ECO:0000256" key="2">
    <source>
        <dbReference type="ARBA" id="ARBA00006490"/>
    </source>
</evidence>
<evidence type="ECO:0000256" key="3">
    <source>
        <dbReference type="ARBA" id="ARBA00022679"/>
    </source>
</evidence>
<dbReference type="Proteomes" id="UP000230405">
    <property type="component" value="Unassembled WGS sequence"/>
</dbReference>
<comment type="caution">
    <text evidence="10">The sequence shown here is derived from an EMBL/GenBank/DDBJ whole genome shotgun (WGS) entry which is preliminary data.</text>
</comment>
<keyword evidence="5" id="KW-0663">Pyridoxal phosphate</keyword>
<dbReference type="AlphaFoldDB" id="A0A2M7VFZ9"/>
<keyword evidence="3" id="KW-0808">Transferase</keyword>
<keyword evidence="7" id="KW-0411">Iron-sulfur</keyword>
<dbReference type="InterPro" id="IPR000192">
    <property type="entry name" value="Aminotrans_V_dom"/>
</dbReference>
<dbReference type="GO" id="GO:0046872">
    <property type="term" value="F:metal ion binding"/>
    <property type="evidence" value="ECO:0007669"/>
    <property type="project" value="UniProtKB-KW"/>
</dbReference>
<sequence>MREVYLDHAATTYLLPAVKKVMDQYAEKYYGNPSALYTQALIAKRAVDQARSSMAKIFHCQDREIIFTGSGTESDNLALQGVARALPVGEIIVSSIEHPAVLDTAKYLATQGWNIIRAPVDRDGLVLVDKLRTLVNKNTRLVSVMYANNEIGTIQPIASLVKLVKKINPHTLFHTDACQASPYLDLDINKLGVDLLTLNGSKVYGPKGVGLLFIKKGTPIKPLIFGGRQEFGLRSGTENVAGIVGLATALMLAQKNQQKESARLLKLREVLINGIIKKIKRVRINGHRTKRLPNNINMTFIDIEGEAILLYLNQYGIMANTGSACASHSLDVSHVLQAIGLPYELIHGSIRFTLGQRNTLADINYVLRVLPKIIQELRNISPVHLNNSQPHPQIKK</sequence>
<dbReference type="GO" id="GO:0051536">
    <property type="term" value="F:iron-sulfur cluster binding"/>
    <property type="evidence" value="ECO:0007669"/>
    <property type="project" value="UniProtKB-KW"/>
</dbReference>
<comment type="catalytic activity">
    <reaction evidence="8">
        <text>(sulfur carrier)-H + L-cysteine = (sulfur carrier)-SH + L-alanine</text>
        <dbReference type="Rhea" id="RHEA:43892"/>
        <dbReference type="Rhea" id="RHEA-COMP:14737"/>
        <dbReference type="Rhea" id="RHEA-COMP:14739"/>
        <dbReference type="ChEBI" id="CHEBI:29917"/>
        <dbReference type="ChEBI" id="CHEBI:35235"/>
        <dbReference type="ChEBI" id="CHEBI:57972"/>
        <dbReference type="ChEBI" id="CHEBI:64428"/>
        <dbReference type="EC" id="2.8.1.7"/>
    </reaction>
</comment>
<dbReference type="PANTHER" id="PTHR11601:SF34">
    <property type="entry name" value="CYSTEINE DESULFURASE"/>
    <property type="match status" value="1"/>
</dbReference>
<dbReference type="InterPro" id="IPR015424">
    <property type="entry name" value="PyrdxlP-dep_Trfase"/>
</dbReference>
<evidence type="ECO:0000256" key="8">
    <source>
        <dbReference type="ARBA" id="ARBA00050776"/>
    </source>
</evidence>
<name>A0A2M7VFZ9_9BACT</name>
<dbReference type="PANTHER" id="PTHR11601">
    <property type="entry name" value="CYSTEINE DESULFURYLASE FAMILY MEMBER"/>
    <property type="match status" value="1"/>
</dbReference>